<gene>
    <name evidence="1" type="ORF">VIT_00s0259g00060</name>
</gene>
<evidence type="ECO:0000313" key="1">
    <source>
        <dbReference type="EMBL" id="CCB45187.1"/>
    </source>
</evidence>
<dbReference type="InParanoid" id="F6GZ09"/>
<dbReference type="AlphaFoldDB" id="F6GZ09"/>
<reference evidence="2" key="1">
    <citation type="journal article" date="2007" name="Nature">
        <title>The grapevine genome sequence suggests ancestral hexaploidization in major angiosperm phyla.</title>
        <authorList>
            <consortium name="The French-Italian Public Consortium for Grapevine Genome Characterization."/>
            <person name="Jaillon O."/>
            <person name="Aury J.-M."/>
            <person name="Noel B."/>
            <person name="Policriti A."/>
            <person name="Clepet C."/>
            <person name="Casagrande A."/>
            <person name="Choisne N."/>
            <person name="Aubourg S."/>
            <person name="Vitulo N."/>
            <person name="Jubin C."/>
            <person name="Vezzi A."/>
            <person name="Legeai F."/>
            <person name="Hugueney P."/>
            <person name="Dasilva C."/>
            <person name="Horner D."/>
            <person name="Mica E."/>
            <person name="Jublot D."/>
            <person name="Poulain J."/>
            <person name="Bruyere C."/>
            <person name="Billault A."/>
            <person name="Segurens B."/>
            <person name="Gouyvenoux M."/>
            <person name="Ugarte E."/>
            <person name="Cattonaro F."/>
            <person name="Anthouard V."/>
            <person name="Vico V."/>
            <person name="Del Fabbro C."/>
            <person name="Alaux M."/>
            <person name="Di Gaspero G."/>
            <person name="Dumas V."/>
            <person name="Felice N."/>
            <person name="Paillard S."/>
            <person name="Juman I."/>
            <person name="Moroldo M."/>
            <person name="Scalabrin S."/>
            <person name="Canaguier A."/>
            <person name="Le Clainche I."/>
            <person name="Malacrida G."/>
            <person name="Durand E."/>
            <person name="Pesole G."/>
            <person name="Laucou V."/>
            <person name="Chatelet P."/>
            <person name="Merdinoglu D."/>
            <person name="Delledonne M."/>
            <person name="Pezzotti M."/>
            <person name="Lecharny A."/>
            <person name="Scarpelli C."/>
            <person name="Artiguenave F."/>
            <person name="Pe M.E."/>
            <person name="Valle G."/>
            <person name="Morgante M."/>
            <person name="Caboche M."/>
            <person name="Adam-Blondon A.-F."/>
            <person name="Weissenbach J."/>
            <person name="Quetier F."/>
            <person name="Wincker P."/>
        </authorList>
    </citation>
    <scope>NUCLEOTIDE SEQUENCE [LARGE SCALE GENOMIC DNA]</scope>
    <source>
        <strain evidence="2">cv. Pinot noir / PN40024</strain>
    </source>
</reference>
<dbReference type="PaxDb" id="29760-VIT_00s0259g00060.t01"/>
<accession>F6GZ09</accession>
<dbReference type="Proteomes" id="UP000009183">
    <property type="component" value="Unassembled WGS sequence, unordered"/>
</dbReference>
<dbReference type="EMBL" id="FN594980">
    <property type="protein sequence ID" value="CCB45187.1"/>
    <property type="molecule type" value="Genomic_DNA"/>
</dbReference>
<organism evidence="1 2">
    <name type="scientific">Vitis vinifera</name>
    <name type="common">Grape</name>
    <dbReference type="NCBI Taxonomy" id="29760"/>
    <lineage>
        <taxon>Eukaryota</taxon>
        <taxon>Viridiplantae</taxon>
        <taxon>Streptophyta</taxon>
        <taxon>Embryophyta</taxon>
        <taxon>Tracheophyta</taxon>
        <taxon>Spermatophyta</taxon>
        <taxon>Magnoliopsida</taxon>
        <taxon>eudicotyledons</taxon>
        <taxon>Gunneridae</taxon>
        <taxon>Pentapetalae</taxon>
        <taxon>rosids</taxon>
        <taxon>Vitales</taxon>
        <taxon>Vitaceae</taxon>
        <taxon>Viteae</taxon>
        <taxon>Vitis</taxon>
    </lineage>
</organism>
<keyword evidence="2" id="KW-1185">Reference proteome</keyword>
<sequence length="25" mass="2870">MKVTWKPGFSQLTGIKTRISPKTHK</sequence>
<evidence type="ECO:0000313" key="2">
    <source>
        <dbReference type="Proteomes" id="UP000009183"/>
    </source>
</evidence>
<proteinExistence type="predicted"/>
<name>F6GZ09_VITVI</name>
<dbReference type="HOGENOM" id="CLU_3419869_0_0_1"/>
<protein>
    <submittedName>
        <fullName evidence="1">Uncharacterized protein</fullName>
    </submittedName>
</protein>